<dbReference type="InParanoid" id="A0A7M7Q0P6"/>
<name>A0A7M7Q0P6_NASVI</name>
<proteinExistence type="predicted"/>
<sequence length="158" mass="18028">MESIYDEIMTPHNTPGKCVALILKAMIGAKTLSKCTRTSRESNRKVGNMKRLNDSDTEIESDEKSAYKPEKLDKTKLAICFDLYVHWLKNHHSKINTKMDLFEEMANFNSHVSKSISYLKRPAQKRKIQKNDDSSSDNEVEAPTKIKISAEVHADPTK</sequence>
<feature type="compositionally biased region" description="Basic and acidic residues" evidence="1">
    <location>
        <begin position="142"/>
        <end position="158"/>
    </location>
</feature>
<protein>
    <submittedName>
        <fullName evidence="2">Uncharacterized protein</fullName>
    </submittedName>
</protein>
<dbReference type="GeneID" id="116415962"/>
<feature type="region of interest" description="Disordered" evidence="1">
    <location>
        <begin position="38"/>
        <end position="65"/>
    </location>
</feature>
<reference evidence="2" key="1">
    <citation type="submission" date="2021-01" db="UniProtKB">
        <authorList>
            <consortium name="EnsemblMetazoa"/>
        </authorList>
    </citation>
    <scope>IDENTIFICATION</scope>
</reference>
<accession>A0A7M7Q0P6</accession>
<feature type="region of interest" description="Disordered" evidence="1">
    <location>
        <begin position="122"/>
        <end position="158"/>
    </location>
</feature>
<keyword evidence="3" id="KW-1185">Reference proteome</keyword>
<evidence type="ECO:0000313" key="2">
    <source>
        <dbReference type="EnsemblMetazoa" id="XP_031777695"/>
    </source>
</evidence>
<dbReference type="SMR" id="A0A7M7Q0P6"/>
<dbReference type="AlphaFoldDB" id="A0A7M7Q0P6"/>
<dbReference type="EnsemblMetazoa" id="XM_031921835">
    <property type="protein sequence ID" value="XP_031777695"/>
    <property type="gene ID" value="LOC116415962"/>
</dbReference>
<evidence type="ECO:0000256" key="1">
    <source>
        <dbReference type="SAM" id="MobiDB-lite"/>
    </source>
</evidence>
<dbReference type="RefSeq" id="XP_031777695.1">
    <property type="nucleotide sequence ID" value="XM_031921835.1"/>
</dbReference>
<dbReference type="KEGG" id="nvi:116415962"/>
<organism evidence="2 3">
    <name type="scientific">Nasonia vitripennis</name>
    <name type="common">Parasitic wasp</name>
    <dbReference type="NCBI Taxonomy" id="7425"/>
    <lineage>
        <taxon>Eukaryota</taxon>
        <taxon>Metazoa</taxon>
        <taxon>Ecdysozoa</taxon>
        <taxon>Arthropoda</taxon>
        <taxon>Hexapoda</taxon>
        <taxon>Insecta</taxon>
        <taxon>Pterygota</taxon>
        <taxon>Neoptera</taxon>
        <taxon>Endopterygota</taxon>
        <taxon>Hymenoptera</taxon>
        <taxon>Apocrita</taxon>
        <taxon>Proctotrupomorpha</taxon>
        <taxon>Chalcidoidea</taxon>
        <taxon>Pteromalidae</taxon>
        <taxon>Pteromalinae</taxon>
        <taxon>Nasonia</taxon>
    </lineage>
</organism>
<evidence type="ECO:0000313" key="3">
    <source>
        <dbReference type="Proteomes" id="UP000002358"/>
    </source>
</evidence>
<dbReference type="Proteomes" id="UP000002358">
    <property type="component" value="Unassembled WGS sequence"/>
</dbReference>